<organism evidence="3 4">
    <name type="scientific">Favolaschia claudopus</name>
    <dbReference type="NCBI Taxonomy" id="2862362"/>
    <lineage>
        <taxon>Eukaryota</taxon>
        <taxon>Fungi</taxon>
        <taxon>Dikarya</taxon>
        <taxon>Basidiomycota</taxon>
        <taxon>Agaricomycotina</taxon>
        <taxon>Agaricomycetes</taxon>
        <taxon>Agaricomycetidae</taxon>
        <taxon>Agaricales</taxon>
        <taxon>Marasmiineae</taxon>
        <taxon>Mycenaceae</taxon>
        <taxon>Favolaschia</taxon>
    </lineage>
</organism>
<keyword evidence="4" id="KW-1185">Reference proteome</keyword>
<gene>
    <name evidence="2" type="ORF">R3P38DRAFT_3342598</name>
    <name evidence="3" type="ORF">R3P38DRAFT_3342601</name>
</gene>
<dbReference type="EMBL" id="JAWWNJ010000005">
    <property type="protein sequence ID" value="KAK7055521.1"/>
    <property type="molecule type" value="Genomic_DNA"/>
</dbReference>
<proteinExistence type="predicted"/>
<comment type="caution">
    <text evidence="3">The sequence shown here is derived from an EMBL/GenBank/DDBJ whole genome shotgun (WGS) entry which is preliminary data.</text>
</comment>
<accession>A0AAW0DVS0</accession>
<name>A0AAW0DVS0_9AGAR</name>
<protein>
    <submittedName>
        <fullName evidence="3">Uncharacterized protein</fullName>
    </submittedName>
</protein>
<evidence type="ECO:0000256" key="1">
    <source>
        <dbReference type="SAM" id="MobiDB-lite"/>
    </source>
</evidence>
<evidence type="ECO:0000313" key="2">
    <source>
        <dbReference type="EMBL" id="KAK7055521.1"/>
    </source>
</evidence>
<dbReference type="EMBL" id="JAWWNJ010000005">
    <property type="protein sequence ID" value="KAK7055524.1"/>
    <property type="molecule type" value="Genomic_DNA"/>
</dbReference>
<dbReference type="Proteomes" id="UP001362999">
    <property type="component" value="Unassembled WGS sequence"/>
</dbReference>
<evidence type="ECO:0000313" key="3">
    <source>
        <dbReference type="EMBL" id="KAK7055524.1"/>
    </source>
</evidence>
<dbReference type="AlphaFoldDB" id="A0AAW0DVS0"/>
<evidence type="ECO:0000313" key="4">
    <source>
        <dbReference type="Proteomes" id="UP001362999"/>
    </source>
</evidence>
<sequence>MLPDHEIFNGECFAFPSFTASKVNCKLWAHFKGLCSTLSQHRLEVSTSADPERRPASGTLALFSPGFGRRQANPAPPNFKQRRHPQPHKLTPPLQTSSSIDNHHPANALTLSSSRGAAKRRYDLDSTDRLLPSNSCTSPAYPASYFWKFDFELPASELAEQRANPIIFSPLRGSQFPRQASPSKFDFSPSGERGDWIFFFRCAAGVRQARSFQDARNSSSAARHTRSIFSSAARCRLLQVPPKLPLSRPTQSIQYCPKRQISAANLQDPSPTTFNPSQRSKAAFKIDFKIARPANSDVTSNSPEQPRTKSVDLACNRVRTRTLETSRETGFVKVQKSNFSSQRESVKIEEKPL</sequence>
<reference evidence="3 4" key="1">
    <citation type="journal article" date="2024" name="J Genomics">
        <title>Draft genome sequencing and assembly of Favolaschia claudopus CIRM-BRFM 2984 isolated from oak limbs.</title>
        <authorList>
            <person name="Navarro D."/>
            <person name="Drula E."/>
            <person name="Chaduli D."/>
            <person name="Cazenave R."/>
            <person name="Ahrendt S."/>
            <person name="Wang J."/>
            <person name="Lipzen A."/>
            <person name="Daum C."/>
            <person name="Barry K."/>
            <person name="Grigoriev I.V."/>
            <person name="Favel A."/>
            <person name="Rosso M.N."/>
            <person name="Martin F."/>
        </authorList>
    </citation>
    <scope>NUCLEOTIDE SEQUENCE [LARGE SCALE GENOMIC DNA]</scope>
    <source>
        <strain evidence="3 4">CIRM-BRFM 2984</strain>
    </source>
</reference>
<feature type="region of interest" description="Disordered" evidence="1">
    <location>
        <begin position="46"/>
        <end position="114"/>
    </location>
</feature>